<proteinExistence type="predicted"/>
<dbReference type="Proteomes" id="UP000199002">
    <property type="component" value="Unassembled WGS sequence"/>
</dbReference>
<gene>
    <name evidence="1" type="ORF">SAMN05421875_12046</name>
</gene>
<dbReference type="RefSeq" id="WP_342029670.1">
    <property type="nucleotide sequence ID" value="NZ_CAXIQL010000059.1"/>
</dbReference>
<sequence length="77" mass="8896">MNPEPLATDSLQCDVSRKFVRVLKRRDNGFIEFEFSIGWPELAVELMLPQRAFEAFCRAQQVRPLGDPIEDRTTTIV</sequence>
<organism evidence="1 2">
    <name type="scientific">Acidovorax soli</name>
    <dbReference type="NCBI Taxonomy" id="592050"/>
    <lineage>
        <taxon>Bacteria</taxon>
        <taxon>Pseudomonadati</taxon>
        <taxon>Pseudomonadota</taxon>
        <taxon>Betaproteobacteria</taxon>
        <taxon>Burkholderiales</taxon>
        <taxon>Comamonadaceae</taxon>
        <taxon>Acidovorax</taxon>
    </lineage>
</organism>
<keyword evidence="2" id="KW-1185">Reference proteome</keyword>
<evidence type="ECO:0000313" key="1">
    <source>
        <dbReference type="EMBL" id="SEA62767.1"/>
    </source>
</evidence>
<reference evidence="2" key="1">
    <citation type="submission" date="2016-10" db="EMBL/GenBank/DDBJ databases">
        <authorList>
            <person name="Varghese N."/>
            <person name="Submissions S."/>
        </authorList>
    </citation>
    <scope>NUCLEOTIDE SEQUENCE [LARGE SCALE GENOMIC DNA]</scope>
    <source>
        <strain evidence="2">DSM 25157</strain>
    </source>
</reference>
<evidence type="ECO:0000313" key="2">
    <source>
        <dbReference type="Proteomes" id="UP000199002"/>
    </source>
</evidence>
<name>A0A1H4CQZ5_9BURK</name>
<dbReference type="InterPro" id="IPR010353">
    <property type="entry name" value="DmpK"/>
</dbReference>
<accession>A0A1H4CQZ5</accession>
<protein>
    <submittedName>
        <fullName evidence="1">Phenol hydroxylase P0 protein</fullName>
    </submittedName>
</protein>
<dbReference type="Pfam" id="PF06099">
    <property type="entry name" value="Phenol_hyd_sub"/>
    <property type="match status" value="1"/>
</dbReference>
<dbReference type="EMBL" id="FNQJ01000020">
    <property type="protein sequence ID" value="SEA62767.1"/>
    <property type="molecule type" value="Genomic_DNA"/>
</dbReference>
<dbReference type="AlphaFoldDB" id="A0A1H4CQZ5"/>
<dbReference type="STRING" id="592050.SAMN05421875_12046"/>
<dbReference type="GeneID" id="34231890"/>